<evidence type="ECO:0000313" key="1">
    <source>
        <dbReference type="EMBL" id="RHZ76090.1"/>
    </source>
</evidence>
<dbReference type="EMBL" id="PQFF01000192">
    <property type="protein sequence ID" value="RHZ76090.1"/>
    <property type="molecule type" value="Genomic_DNA"/>
</dbReference>
<accession>A0A397ITX6</accession>
<sequence length="66" mass="7495">MQKNSKKALPPMKLFLMDMDEANKHESIQNVRINLGRILLACSSDKGLCTLERLRLHARVSKLDSS</sequence>
<protein>
    <submittedName>
        <fullName evidence="1">Uncharacterized protein</fullName>
    </submittedName>
</protein>
<dbReference type="AlphaFoldDB" id="A0A397ITX6"/>
<gene>
    <name evidence="1" type="ORF">Glove_205g42</name>
</gene>
<organism evidence="1 2">
    <name type="scientific">Diversispora epigaea</name>
    <dbReference type="NCBI Taxonomy" id="1348612"/>
    <lineage>
        <taxon>Eukaryota</taxon>
        <taxon>Fungi</taxon>
        <taxon>Fungi incertae sedis</taxon>
        <taxon>Mucoromycota</taxon>
        <taxon>Glomeromycotina</taxon>
        <taxon>Glomeromycetes</taxon>
        <taxon>Diversisporales</taxon>
        <taxon>Diversisporaceae</taxon>
        <taxon>Diversispora</taxon>
    </lineage>
</organism>
<keyword evidence="2" id="KW-1185">Reference proteome</keyword>
<comment type="caution">
    <text evidence="1">The sequence shown here is derived from an EMBL/GenBank/DDBJ whole genome shotgun (WGS) entry which is preliminary data.</text>
</comment>
<name>A0A397ITX6_9GLOM</name>
<reference evidence="1 2" key="1">
    <citation type="submission" date="2018-08" db="EMBL/GenBank/DDBJ databases">
        <title>Genome and evolution of the arbuscular mycorrhizal fungus Diversispora epigaea (formerly Glomus versiforme) and its bacterial endosymbionts.</title>
        <authorList>
            <person name="Sun X."/>
            <person name="Fei Z."/>
            <person name="Harrison M."/>
        </authorList>
    </citation>
    <scope>NUCLEOTIDE SEQUENCE [LARGE SCALE GENOMIC DNA]</scope>
    <source>
        <strain evidence="1 2">IT104</strain>
    </source>
</reference>
<proteinExistence type="predicted"/>
<dbReference type="Proteomes" id="UP000266861">
    <property type="component" value="Unassembled WGS sequence"/>
</dbReference>
<evidence type="ECO:0000313" key="2">
    <source>
        <dbReference type="Proteomes" id="UP000266861"/>
    </source>
</evidence>